<name>A0A1G7KFP6_9SPHI</name>
<sequence length="64" mass="7411">MDETFTKTLNGIANQAQMNENAQENLDADEVIFYNSIRADLDLLNRKPKLQTIHQILDYSKSLR</sequence>
<reference evidence="1 2" key="1">
    <citation type="submission" date="2016-10" db="EMBL/GenBank/DDBJ databases">
        <authorList>
            <person name="de Groot N.N."/>
        </authorList>
    </citation>
    <scope>NUCLEOTIDE SEQUENCE [LARGE SCALE GENOMIC DNA]</scope>
    <source>
        <strain evidence="1 2">47C3B</strain>
    </source>
</reference>
<gene>
    <name evidence="1" type="ORF">SAMN05216464_116113</name>
</gene>
<keyword evidence="2" id="KW-1185">Reference proteome</keyword>
<dbReference type="OrthoDB" id="799469at2"/>
<dbReference type="EMBL" id="FNAI01000016">
    <property type="protein sequence ID" value="SDF36053.1"/>
    <property type="molecule type" value="Genomic_DNA"/>
</dbReference>
<organism evidence="1 2">
    <name type="scientific">Mucilaginibacter pineti</name>
    <dbReference type="NCBI Taxonomy" id="1391627"/>
    <lineage>
        <taxon>Bacteria</taxon>
        <taxon>Pseudomonadati</taxon>
        <taxon>Bacteroidota</taxon>
        <taxon>Sphingobacteriia</taxon>
        <taxon>Sphingobacteriales</taxon>
        <taxon>Sphingobacteriaceae</taxon>
        <taxon>Mucilaginibacter</taxon>
    </lineage>
</organism>
<evidence type="ECO:0000313" key="2">
    <source>
        <dbReference type="Proteomes" id="UP000199072"/>
    </source>
</evidence>
<protein>
    <submittedName>
        <fullName evidence="1">Uncharacterized protein</fullName>
    </submittedName>
</protein>
<proteinExistence type="predicted"/>
<dbReference type="RefSeq" id="WP_091154850.1">
    <property type="nucleotide sequence ID" value="NZ_FNAI01000016.1"/>
</dbReference>
<dbReference type="Proteomes" id="UP000199072">
    <property type="component" value="Unassembled WGS sequence"/>
</dbReference>
<evidence type="ECO:0000313" key="1">
    <source>
        <dbReference type="EMBL" id="SDF36053.1"/>
    </source>
</evidence>
<accession>A0A1G7KFP6</accession>
<dbReference type="STRING" id="1391627.SAMN05216464_116113"/>
<dbReference type="AlphaFoldDB" id="A0A1G7KFP6"/>